<organism evidence="2 3">
    <name type="scientific">Kaistella carnis</name>
    <dbReference type="NCBI Taxonomy" id="1241979"/>
    <lineage>
        <taxon>Bacteria</taxon>
        <taxon>Pseudomonadati</taxon>
        <taxon>Bacteroidota</taxon>
        <taxon>Flavobacteriia</taxon>
        <taxon>Flavobacteriales</taxon>
        <taxon>Weeksellaceae</taxon>
        <taxon>Chryseobacterium group</taxon>
        <taxon>Kaistella</taxon>
    </lineage>
</organism>
<keyword evidence="3" id="KW-1185">Reference proteome</keyword>
<dbReference type="KEGG" id="ccas:EIB73_10120"/>
<dbReference type="OrthoDB" id="1275184at2"/>
<dbReference type="Proteomes" id="UP000270185">
    <property type="component" value="Chromosome"/>
</dbReference>
<evidence type="ECO:0000313" key="2">
    <source>
        <dbReference type="EMBL" id="AZI33516.1"/>
    </source>
</evidence>
<sequence length="124" mass="13968">MKNFSFIVLLILLFSCGKKVSQERLVTEEDSSIPPYDTVAIDSFSNGATSVDVVRKIRMASQQFQDSLKQVKLKNEEEKILQKSKDDQLKAEKKAEENKKKAEASKDKNALKSGEEKKETSVTP</sequence>
<dbReference type="PROSITE" id="PS51257">
    <property type="entry name" value="PROKAR_LIPOPROTEIN"/>
    <property type="match status" value="1"/>
</dbReference>
<feature type="region of interest" description="Disordered" evidence="1">
    <location>
        <begin position="83"/>
        <end position="124"/>
    </location>
</feature>
<gene>
    <name evidence="2" type="ORF">EIB73_10120</name>
</gene>
<accession>A0A3G8XZ07</accession>
<evidence type="ECO:0008006" key="4">
    <source>
        <dbReference type="Google" id="ProtNLM"/>
    </source>
</evidence>
<dbReference type="RefSeq" id="WP_125025053.1">
    <property type="nucleotide sequence ID" value="NZ_CP034159.1"/>
</dbReference>
<name>A0A3G8XZ07_9FLAO</name>
<evidence type="ECO:0000313" key="3">
    <source>
        <dbReference type="Proteomes" id="UP000270185"/>
    </source>
</evidence>
<evidence type="ECO:0000256" key="1">
    <source>
        <dbReference type="SAM" id="MobiDB-lite"/>
    </source>
</evidence>
<dbReference type="AlphaFoldDB" id="A0A3G8XZ07"/>
<reference evidence="3" key="1">
    <citation type="submission" date="2018-11" db="EMBL/GenBank/DDBJ databases">
        <title>Proposal to divide the Flavobacteriaceae and reorganize its genera based on Amino Acid Identity values calculated from whole genome sequences.</title>
        <authorList>
            <person name="Nicholson A.C."/>
            <person name="Gulvik C.A."/>
            <person name="Whitney A.M."/>
            <person name="Humrighouse B.W."/>
            <person name="Bell M."/>
            <person name="Holmes B."/>
            <person name="Steigerwalt A.G."/>
            <person name="Villarma A."/>
            <person name="Sheth M."/>
            <person name="Batra D."/>
            <person name="Pryor J."/>
            <person name="Bernardet J.-F."/>
            <person name="Hugo C."/>
            <person name="Kampfer P."/>
            <person name="Newman J.D."/>
            <person name="McQuiston J.R."/>
        </authorList>
    </citation>
    <scope>NUCLEOTIDE SEQUENCE [LARGE SCALE GENOMIC DNA]</scope>
    <source>
        <strain evidence="3">G0081</strain>
    </source>
</reference>
<protein>
    <recommendedName>
        <fullName evidence="4">Lipoprotein</fullName>
    </recommendedName>
</protein>
<dbReference type="EMBL" id="CP034159">
    <property type="protein sequence ID" value="AZI33516.1"/>
    <property type="molecule type" value="Genomic_DNA"/>
</dbReference>
<proteinExistence type="predicted"/>